<dbReference type="Pfam" id="PF00172">
    <property type="entry name" value="Zn_clus"/>
    <property type="match status" value="1"/>
</dbReference>
<dbReference type="PANTHER" id="PTHR37012">
    <property type="entry name" value="B-ZIP TRANSCRIPTION FACTOR (EUROFUNG)-RELATED"/>
    <property type="match status" value="1"/>
</dbReference>
<dbReference type="InterPro" id="IPR001138">
    <property type="entry name" value="Zn2Cys6_DnaBD"/>
</dbReference>
<dbReference type="AlphaFoldDB" id="A0A163K8I0"/>
<sequence length="561" mass="62405">MDPPERWKAIAPASDEPGEQRSAPGGRKRRQAVAVACVQCRSGKAKCDGSRPRCTRCRDNDFACQYDVAEGVSRAERMKLLKRDTMSSKVEQMERVINALRSGSDLQASTLLARLRLGERVDDVANSLPTSASSMPVSNPSSLQAQESGSVAIQESTYTLNETAGRSPLRHDSSASHASSIGHRTTWTTPGSATTSLRSTGKAKLPAAPGRDAVEDHGFLSLLFDRHDYLLAISESEDEGDFDTDFDQIIDPKLWIGGGSGQGGSPMDLTASRLPSPDKSETVRSIHVTHLRSRQPIVKTIRVHPNLDIHNMFGNLPFSSSVRANNLPVDVQETTVQNLFLPTWAMMTVSTRPDPGSVKYAFPAILQEATVLLESGTPVDTVIEKHPNIAALFDESEFNRSGILSRWTAGMVHSVMLKGNDFTCFAYMYLFWYLMRWMISPSPETYELMPEWLRPTPNQLFMPHINMLDYVPWPAFRELAVQIPAMQERMEWLLDMSDTLRCDWSFPAQEALGKVDETGFVDLCDSAKTSLRDLSNWSLGPSFRGYVSNADSYVRIRVEEF</sequence>
<dbReference type="GO" id="GO:0000981">
    <property type="term" value="F:DNA-binding transcription factor activity, RNA polymerase II-specific"/>
    <property type="evidence" value="ECO:0007669"/>
    <property type="project" value="InterPro"/>
</dbReference>
<dbReference type="InterPro" id="IPR036864">
    <property type="entry name" value="Zn2-C6_fun-type_DNA-bd_sf"/>
</dbReference>
<evidence type="ECO:0000313" key="3">
    <source>
        <dbReference type="Proteomes" id="UP000076837"/>
    </source>
</evidence>
<dbReference type="CDD" id="cd00067">
    <property type="entry name" value="GAL4"/>
    <property type="match status" value="1"/>
</dbReference>
<evidence type="ECO:0000313" key="2">
    <source>
        <dbReference type="EMBL" id="KZM26846.1"/>
    </source>
</evidence>
<reference evidence="2 3" key="1">
    <citation type="journal article" date="2016" name="Sci. Rep.">
        <title>Draft genome sequencing and secretome analysis of fungal phytopathogen Ascochyta rabiei provides insight into the necrotrophic effector repertoire.</title>
        <authorList>
            <person name="Verma S."/>
            <person name="Gazara R.K."/>
            <person name="Nizam S."/>
            <person name="Parween S."/>
            <person name="Chattopadhyay D."/>
            <person name="Verma P.K."/>
        </authorList>
    </citation>
    <scope>NUCLEOTIDE SEQUENCE [LARGE SCALE GENOMIC DNA]</scope>
    <source>
        <strain evidence="2 3">ArDII</strain>
    </source>
</reference>
<comment type="caution">
    <text evidence="2">The sequence shown here is derived from an EMBL/GenBank/DDBJ whole genome shotgun (WGS) entry which is preliminary data.</text>
</comment>
<dbReference type="GO" id="GO:0008270">
    <property type="term" value="F:zinc ion binding"/>
    <property type="evidence" value="ECO:0007669"/>
    <property type="project" value="InterPro"/>
</dbReference>
<evidence type="ECO:0000256" key="1">
    <source>
        <dbReference type="SAM" id="MobiDB-lite"/>
    </source>
</evidence>
<feature type="compositionally biased region" description="Low complexity" evidence="1">
    <location>
        <begin position="131"/>
        <end position="142"/>
    </location>
</feature>
<dbReference type="SMART" id="SM00066">
    <property type="entry name" value="GAL4"/>
    <property type="match status" value="1"/>
</dbReference>
<dbReference type="Pfam" id="PF11905">
    <property type="entry name" value="DUF3425"/>
    <property type="match status" value="1"/>
</dbReference>
<dbReference type="PROSITE" id="PS00463">
    <property type="entry name" value="ZN2_CY6_FUNGAL_1"/>
    <property type="match status" value="1"/>
</dbReference>
<feature type="region of interest" description="Disordered" evidence="1">
    <location>
        <begin position="127"/>
        <end position="151"/>
    </location>
</feature>
<feature type="region of interest" description="Disordered" evidence="1">
    <location>
        <begin position="1"/>
        <end position="29"/>
    </location>
</feature>
<dbReference type="PROSITE" id="PS50048">
    <property type="entry name" value="ZN2_CY6_FUNGAL_2"/>
    <property type="match status" value="1"/>
</dbReference>
<dbReference type="Proteomes" id="UP000076837">
    <property type="component" value="Unassembled WGS sequence"/>
</dbReference>
<proteinExistence type="predicted"/>
<accession>A0A163K8I0</accession>
<protein>
    <submittedName>
        <fullName evidence="2">Sequence-specific DNA binding RNA polymerase II transcription factor</fullName>
    </submittedName>
</protein>
<feature type="region of interest" description="Disordered" evidence="1">
    <location>
        <begin position="163"/>
        <end position="211"/>
    </location>
</feature>
<gene>
    <name evidence="2" type="ORF">ST47_g2008</name>
</gene>
<keyword evidence="3" id="KW-1185">Reference proteome</keyword>
<dbReference type="STRING" id="5454.A0A163K8I0"/>
<name>A0A163K8I0_DIDRA</name>
<dbReference type="Gene3D" id="4.10.240.10">
    <property type="entry name" value="Zn(2)-C6 fungal-type DNA-binding domain"/>
    <property type="match status" value="1"/>
</dbReference>
<dbReference type="PANTHER" id="PTHR37012:SF2">
    <property type="entry name" value="BZIP DOMAIN-CONTAINING PROTEIN-RELATED"/>
    <property type="match status" value="1"/>
</dbReference>
<dbReference type="OrthoDB" id="2985014at2759"/>
<organism evidence="2 3">
    <name type="scientific">Didymella rabiei</name>
    <name type="common">Chickpea ascochyta blight fungus</name>
    <name type="synonym">Mycosphaerella rabiei</name>
    <dbReference type="NCBI Taxonomy" id="5454"/>
    <lineage>
        <taxon>Eukaryota</taxon>
        <taxon>Fungi</taxon>
        <taxon>Dikarya</taxon>
        <taxon>Ascomycota</taxon>
        <taxon>Pezizomycotina</taxon>
        <taxon>Dothideomycetes</taxon>
        <taxon>Pleosporomycetidae</taxon>
        <taxon>Pleosporales</taxon>
        <taxon>Pleosporineae</taxon>
        <taxon>Didymellaceae</taxon>
        <taxon>Ascochyta</taxon>
    </lineage>
</organism>
<dbReference type="InterPro" id="IPR021833">
    <property type="entry name" value="DUF3425"/>
</dbReference>
<dbReference type="SUPFAM" id="SSF57701">
    <property type="entry name" value="Zn2/Cys6 DNA-binding domain"/>
    <property type="match status" value="1"/>
</dbReference>
<dbReference type="EMBL" id="JYNV01000091">
    <property type="protein sequence ID" value="KZM26846.1"/>
    <property type="molecule type" value="Genomic_DNA"/>
</dbReference>
<feature type="compositionally biased region" description="Low complexity" evidence="1">
    <location>
        <begin position="185"/>
        <end position="195"/>
    </location>
</feature>